<comment type="caution">
    <text evidence="2">The sequence shown here is derived from an EMBL/GenBank/DDBJ whole genome shotgun (WGS) entry which is preliminary data.</text>
</comment>
<keyword evidence="1" id="KW-0812">Transmembrane</keyword>
<keyword evidence="1" id="KW-1133">Transmembrane helix</keyword>
<gene>
    <name evidence="2" type="ORF">A2690_03460</name>
</gene>
<evidence type="ECO:0000313" key="3">
    <source>
        <dbReference type="Proteomes" id="UP000178372"/>
    </source>
</evidence>
<sequence>MNTVLAQSVEVGTINPIKIIGPLVGINRLSDIFNVILNFLFPIVGIILLYEFIMAGYVILRSDGTPDKIKEGKQRIVYAIMGLAILVSAYLIVRIVAYILGFGGELF</sequence>
<reference evidence="2 3" key="1">
    <citation type="journal article" date="2016" name="Nat. Commun.">
        <title>Thousands of microbial genomes shed light on interconnected biogeochemical processes in an aquifer system.</title>
        <authorList>
            <person name="Anantharaman K."/>
            <person name="Brown C.T."/>
            <person name="Hug L.A."/>
            <person name="Sharon I."/>
            <person name="Castelle C.J."/>
            <person name="Probst A.J."/>
            <person name="Thomas B.C."/>
            <person name="Singh A."/>
            <person name="Wilkins M.J."/>
            <person name="Karaoz U."/>
            <person name="Brodie E.L."/>
            <person name="Williams K.H."/>
            <person name="Hubbard S.S."/>
            <person name="Banfield J.F."/>
        </authorList>
    </citation>
    <scope>NUCLEOTIDE SEQUENCE [LARGE SCALE GENOMIC DNA]</scope>
</reference>
<evidence type="ECO:0000256" key="1">
    <source>
        <dbReference type="SAM" id="Phobius"/>
    </source>
</evidence>
<organism evidence="2 3">
    <name type="scientific">Candidatus Roizmanbacteria bacterium RIFCSPHIGHO2_01_FULL_39_12b</name>
    <dbReference type="NCBI Taxonomy" id="1802030"/>
    <lineage>
        <taxon>Bacteria</taxon>
        <taxon>Candidatus Roizmaniibacteriota</taxon>
    </lineage>
</organism>
<dbReference type="InterPro" id="IPR043993">
    <property type="entry name" value="T4SS_pilin"/>
</dbReference>
<dbReference type="AlphaFoldDB" id="A0A1F7GDH0"/>
<name>A0A1F7GDH0_9BACT</name>
<feature type="transmembrane region" description="Helical" evidence="1">
    <location>
        <begin position="76"/>
        <end position="100"/>
    </location>
</feature>
<feature type="transmembrane region" description="Helical" evidence="1">
    <location>
        <begin position="39"/>
        <end position="60"/>
    </location>
</feature>
<evidence type="ECO:0000313" key="2">
    <source>
        <dbReference type="EMBL" id="OGK16894.1"/>
    </source>
</evidence>
<protein>
    <submittedName>
        <fullName evidence="2">Uncharacterized protein</fullName>
    </submittedName>
</protein>
<dbReference type="Proteomes" id="UP000178372">
    <property type="component" value="Unassembled WGS sequence"/>
</dbReference>
<accession>A0A1F7GDH0</accession>
<keyword evidence="1" id="KW-0472">Membrane</keyword>
<proteinExistence type="predicted"/>
<dbReference type="EMBL" id="MFZF01000009">
    <property type="protein sequence ID" value="OGK16894.1"/>
    <property type="molecule type" value="Genomic_DNA"/>
</dbReference>
<dbReference type="Pfam" id="PF18895">
    <property type="entry name" value="T4SS_pilin"/>
    <property type="match status" value="1"/>
</dbReference>